<name>A0A397J3D1_9GLOM</name>
<reference evidence="1 2" key="1">
    <citation type="submission" date="2018-08" db="EMBL/GenBank/DDBJ databases">
        <title>Genome and evolution of the arbuscular mycorrhizal fungus Diversispora epigaea (formerly Glomus versiforme) and its bacterial endosymbionts.</title>
        <authorList>
            <person name="Sun X."/>
            <person name="Fei Z."/>
            <person name="Harrison M."/>
        </authorList>
    </citation>
    <scope>NUCLEOTIDE SEQUENCE [LARGE SCALE GENOMIC DNA]</scope>
    <source>
        <strain evidence="1 2">IT104</strain>
    </source>
</reference>
<dbReference type="Proteomes" id="UP000266861">
    <property type="component" value="Unassembled WGS sequence"/>
</dbReference>
<keyword evidence="2" id="KW-1185">Reference proteome</keyword>
<sequence length="418" mass="47743">MKKDQGEEIEDDDEIEFRFDWMLLAEMGPNAVIDSSCDLGTRDIDRNHRWIDDARQRYLNTDLVDVDTFLQQVPRNNQMEDENLDIDYETLNEKQMVIFKRIKSHHRSVLTGYKVEALKMAGTESKSPVLVLVPTGVAAFNISGITIYSALSISVNDSNNLNLEDEKSMIGRQTLALIDVRLRQAFPEHKDRLFGGSNNLNLEDEKSMIGRQTLALIDVRLRQAFPEHKDRLFDLLSNNGRAAYKQFREVYKLDIIQRQSGDLEEQQEFRNILLRLRNGESTIDDWKILITRLEGKLTQTERNRFLDAIFVLPTWSNVNTVNLDRLRSLNAPVAKIHAIHTGGSEAKKADSDTAHDLEYTYAIFVLPTWSNVNTVNLDRLRSLNAPVAKIHAIHTGGSEAKKADSDTAHDLEYTCSQN</sequence>
<organism evidence="1 2">
    <name type="scientific">Diversispora epigaea</name>
    <dbReference type="NCBI Taxonomy" id="1348612"/>
    <lineage>
        <taxon>Eukaryota</taxon>
        <taxon>Fungi</taxon>
        <taxon>Fungi incertae sedis</taxon>
        <taxon>Mucoromycota</taxon>
        <taxon>Glomeromycotina</taxon>
        <taxon>Glomeromycetes</taxon>
        <taxon>Diversisporales</taxon>
        <taxon>Diversisporaceae</taxon>
        <taxon>Diversispora</taxon>
    </lineage>
</organism>
<dbReference type="OrthoDB" id="1884788at2759"/>
<gene>
    <name evidence="1" type="ORF">Glove_147g5</name>
</gene>
<evidence type="ECO:0000313" key="1">
    <source>
        <dbReference type="EMBL" id="RHZ79390.1"/>
    </source>
</evidence>
<evidence type="ECO:0000313" key="2">
    <source>
        <dbReference type="Proteomes" id="UP000266861"/>
    </source>
</evidence>
<accession>A0A397J3D1</accession>
<dbReference type="InterPro" id="IPR051055">
    <property type="entry name" value="PIF1_helicase"/>
</dbReference>
<proteinExistence type="predicted"/>
<protein>
    <submittedName>
        <fullName evidence="1">Uncharacterized protein</fullName>
    </submittedName>
</protein>
<dbReference type="EMBL" id="PQFF01000138">
    <property type="protein sequence ID" value="RHZ79390.1"/>
    <property type="molecule type" value="Genomic_DNA"/>
</dbReference>
<dbReference type="PANTHER" id="PTHR47642">
    <property type="entry name" value="ATP-DEPENDENT DNA HELICASE"/>
    <property type="match status" value="1"/>
</dbReference>
<comment type="caution">
    <text evidence="1">The sequence shown here is derived from an EMBL/GenBank/DDBJ whole genome shotgun (WGS) entry which is preliminary data.</text>
</comment>
<dbReference type="AlphaFoldDB" id="A0A397J3D1"/>